<evidence type="ECO:0000313" key="3">
    <source>
        <dbReference type="Proteomes" id="UP000035526"/>
    </source>
</evidence>
<dbReference type="InterPro" id="IPR045055">
    <property type="entry name" value="DNA2/NAM7-like"/>
</dbReference>
<accession>A0A837J4B7</accession>
<dbReference type="Pfam" id="PF13245">
    <property type="entry name" value="AAA_19"/>
    <property type="match status" value="1"/>
</dbReference>
<dbReference type="PANTHER" id="PTHR10887">
    <property type="entry name" value="DNA2/NAM7 HELICASE FAMILY"/>
    <property type="match status" value="1"/>
</dbReference>
<evidence type="ECO:0000259" key="1">
    <source>
        <dbReference type="Pfam" id="PF13087"/>
    </source>
</evidence>
<dbReference type="InterPro" id="IPR027417">
    <property type="entry name" value="P-loop_NTPase"/>
</dbReference>
<name>A0A837J4B7_9BACT</name>
<dbReference type="SUPFAM" id="SSF52540">
    <property type="entry name" value="P-loop containing nucleoside triphosphate hydrolases"/>
    <property type="match status" value="1"/>
</dbReference>
<gene>
    <name evidence="2" type="ORF">AF76_08185</name>
</gene>
<proteinExistence type="predicted"/>
<comment type="caution">
    <text evidence="2">The sequence shown here is derived from an EMBL/GenBank/DDBJ whole genome shotgun (WGS) entry which is preliminary data.</text>
</comment>
<evidence type="ECO:0000313" key="2">
    <source>
        <dbReference type="EMBL" id="KLE00235.1"/>
    </source>
</evidence>
<sequence length="1426" mass="161494">MATPKLTKKVISDYFRTDCERFLALSLYRTTTKETPKYNMPKPIIARKSQGVLSAPGKKAEELIYKLLLDEFGTSTVNYRILKDITLEDTLKAGLDDILFLCEAEFITNDLIADFFAGLGVDVSHFKDVIDMSDMRPDIIVKLIDADKTYYEVLVDGTLKEIPQDDTRTKLGVIDIKYTEQSNSGYDAEVVLYSMIFSLWLKKHNLDTQYVVTSDAGILTGSLQVNAFTEECNPLIGSSQEEKYHSFSTFTSYVEFDQLAITLRKVLQEDIVKILSDPENWENLKWHVGQKCGMCDWLAFEEWLSDEDKKLVTPQHCYLCSNTNDKLCKIPFVSRGMTSVLNDASISTVNDVASTDGSEEVYSEHTGLKKNSSILPKRAQALIGAASLEERFILSMPSYSFTSICITVNFDPSTGVTSSIGLYAYWREYSTFHDKDQYTNSKKWNEQFFTDIPNQQSEFDMLSRFLVKLSDIFQYAISPENNTHPMYDPTKIKTSQTYQMYFWDQSQFEQLQKSIGRHIGTIMSNHNLKGLVWMFPPEEILEDPFKITSQPITYIKDVLRQNIALTVPYEYTLFNVAKAYLDDPGSFNYISKAFYDPFSDAIPKDRLYEIWQKVSRPNYQEVMANYMKTTKQQALALYLIANKIRADLKPYLKGEANRLNLSVFDELRGLTRWPNDSQLWYLHDLLNEKYTTLESTLISSTPATELEASYKAIILERKLGSEEKQQVLSDHFPDLHSGGIEIYTVSNDSKNTKIKDDASYLSVGYRYEEGLPNRTIASLLYEHGVDQVPYGDMIYAKIKNILIVDIKSFDRVEGYIAIKFRSNNKDSRDAMIQLLSDGVINIDSDLCLMDIGAYPSSKNTWGYLNQIKNPSIANAHESTIASLGIQTPKLGGKSPIYTISKLLWDAQSLEINNSDLSDSDASGSLKTVVSEMNEKLNDSQHDAVMKSLTKQLNIIWGPPGTGKTKTASVLLSSRIHASQSRGSSLRILLTAPTYQACIELFERTSPFIMKTSGITTYALQSSSRSDFQYLKNLMNGAKSDFILFQGKTEKDNSQNTLDNLRHGLKTNTFDGITIVLAATATLNGFYTAGIDSEKRPIFDGIGELFDYVMLDEASQVDVASSLSTMFGLTNTAQFTLLGDHLQMPPIHKVSPPVGIEFMVGSILEYFIKRFDVDPSMLNINYRSSKKIVDFIKTVGYPNLQAENDVIEIDYLPTPRNINKFEIDINNNDVFKFLLDPTYETMAVTYEDGRSSQANEFEATLVAGAILEAYNNFDSSAANYDEWFWKNGIGVVTPHKAQKVAIAIKLYEVFPKSQHKLIDEAIDTVERFQGGQRKLILVSFGVGDPDIIAQEEEFLLNLNRTNVAISRAESKVIVFISENLIHHLPQDKEIIKTARAIKSYTHQYCDKKGVLQVIFKGKTKDLYVRYK</sequence>
<feature type="domain" description="DNA2/NAM7 helicase-like C-terminal" evidence="1">
    <location>
        <begin position="1161"/>
        <end position="1375"/>
    </location>
</feature>
<dbReference type="Gene3D" id="3.40.50.300">
    <property type="entry name" value="P-loop containing nucleotide triphosphate hydrolases"/>
    <property type="match status" value="2"/>
</dbReference>
<dbReference type="InterPro" id="IPR041679">
    <property type="entry name" value="DNA2/NAM7-like_C"/>
</dbReference>
<reference evidence="2 3" key="1">
    <citation type="submission" date="2014-01" db="EMBL/GenBank/DDBJ databases">
        <title>Development of a Comparative Genomic Fingerprinting Assay for High Resolution Genotyping of Arcobacter butzleri.</title>
        <authorList>
            <person name="Webb A.L."/>
            <person name="Inglis G.D."/>
            <person name="Kruczkiewicz P."/>
            <person name="Selinger L.B."/>
            <person name="Taboada E.N."/>
        </authorList>
    </citation>
    <scope>NUCLEOTIDE SEQUENCE [LARGE SCALE GENOMIC DNA]</scope>
    <source>
        <strain evidence="2 3">L351</strain>
    </source>
</reference>
<protein>
    <recommendedName>
        <fullName evidence="1">DNA2/NAM7 helicase-like C-terminal domain-containing protein</fullName>
    </recommendedName>
</protein>
<dbReference type="RefSeq" id="WP_046991966.1">
    <property type="nucleotide sequence ID" value="NZ_JAIS01000088.1"/>
</dbReference>
<organism evidence="2 3">
    <name type="scientific">Aliarcobacter butzleri L351</name>
    <dbReference type="NCBI Taxonomy" id="1447259"/>
    <lineage>
        <taxon>Bacteria</taxon>
        <taxon>Pseudomonadati</taxon>
        <taxon>Campylobacterota</taxon>
        <taxon>Epsilonproteobacteria</taxon>
        <taxon>Campylobacterales</taxon>
        <taxon>Arcobacteraceae</taxon>
        <taxon>Aliarcobacter</taxon>
    </lineage>
</organism>
<dbReference type="EMBL" id="JAIS01000088">
    <property type="protein sequence ID" value="KLE00235.1"/>
    <property type="molecule type" value="Genomic_DNA"/>
</dbReference>
<dbReference type="Proteomes" id="UP000035526">
    <property type="component" value="Unassembled WGS sequence"/>
</dbReference>
<dbReference type="Pfam" id="PF13087">
    <property type="entry name" value="AAA_12"/>
    <property type="match status" value="1"/>
</dbReference>
<dbReference type="PANTHER" id="PTHR10887:SF495">
    <property type="entry name" value="HELICASE SENATAXIN ISOFORM X1-RELATED"/>
    <property type="match status" value="1"/>
</dbReference>